<reference evidence="2" key="1">
    <citation type="submission" date="2018-05" db="EMBL/GenBank/DDBJ databases">
        <title>Plant species dependent abundance and diversity of IncP-1 plasmids in the rhizosphere - sequence analysis provides new insights into the role as efficient and dynamic means for rapid bacterial adaptation.</title>
        <authorList>
            <person name="Nour E."/>
            <person name="Shintani M."/>
            <person name="Elsayed T."/>
            <person name="Blau K."/>
            <person name="Jechalke S."/>
            <person name="Sproeer C."/>
            <person name="Bunk B."/>
            <person name="Overmann J."/>
            <person name="Smalla K."/>
        </authorList>
    </citation>
    <scope>NUCLEOTIDE SEQUENCE</scope>
    <source>
        <plasmid evidence="2">pTL9</plasmid>
    </source>
</reference>
<dbReference type="InterPro" id="IPR041049">
    <property type="entry name" value="DUF5615"/>
</dbReference>
<proteinExistence type="predicted"/>
<evidence type="ECO:0000259" key="1">
    <source>
        <dbReference type="Pfam" id="PF18480"/>
    </source>
</evidence>
<dbReference type="AlphaFoldDB" id="A0A515HJD6"/>
<evidence type="ECO:0000313" key="2">
    <source>
        <dbReference type="EMBL" id="QDL89533.1"/>
    </source>
</evidence>
<protein>
    <recommendedName>
        <fullName evidence="1">DUF5615 domain-containing protein</fullName>
    </recommendedName>
</protein>
<feature type="domain" description="DUF5615" evidence="1">
    <location>
        <begin position="3"/>
        <end position="65"/>
    </location>
</feature>
<name>A0A515HJD6_9ZZZZ</name>
<dbReference type="EMBL" id="MH392241">
    <property type="protein sequence ID" value="QDL89533.1"/>
    <property type="molecule type" value="Genomic_DNA"/>
</dbReference>
<keyword evidence="2" id="KW-0614">Plasmid</keyword>
<sequence>MALIGHADEASFATACETRRIILTHDSDFLDDQRFPFHRNPGVVVLLAATGNGTLEIALADHLRILTPRTATPMLAPISSQQTIENGPSAGILAPKERTLKPASSCIQEMTP</sequence>
<dbReference type="Pfam" id="PF18480">
    <property type="entry name" value="DUF5615"/>
    <property type="match status" value="1"/>
</dbReference>
<organism evidence="2">
    <name type="scientific">Sym plasmid</name>
    <dbReference type="NCBI Taxonomy" id="28430"/>
    <lineage>
        <taxon>other sequences</taxon>
        <taxon>plasmids</taxon>
    </lineage>
</organism>
<gene>
    <name evidence="2" type="ORF">pTL9_00022</name>
</gene>
<accession>A0A515HJD6</accession>
<geneLocation type="plasmid" evidence="2">
    <name>pTL9</name>
</geneLocation>